<keyword evidence="3" id="KW-1185">Reference proteome</keyword>
<dbReference type="OrthoDB" id="5366256at2759"/>
<dbReference type="Proteomes" id="UP000053328">
    <property type="component" value="Unassembled WGS sequence"/>
</dbReference>
<feature type="region of interest" description="Disordered" evidence="1">
    <location>
        <begin position="62"/>
        <end position="99"/>
    </location>
</feature>
<evidence type="ECO:0008006" key="4">
    <source>
        <dbReference type="Google" id="ProtNLM"/>
    </source>
</evidence>
<proteinExistence type="predicted"/>
<dbReference type="HOGENOM" id="CLU_046731_0_0_1"/>
<name>A0A0D1ZS27_9EURO</name>
<dbReference type="EMBL" id="KN847495">
    <property type="protein sequence ID" value="KIW15587.1"/>
    <property type="molecule type" value="Genomic_DNA"/>
</dbReference>
<dbReference type="AlphaFoldDB" id="A0A0D1ZS27"/>
<dbReference type="RefSeq" id="XP_016235803.1">
    <property type="nucleotide sequence ID" value="XM_016379976.1"/>
</dbReference>
<dbReference type="VEuPathDB" id="FungiDB:PV08_05635"/>
<evidence type="ECO:0000313" key="2">
    <source>
        <dbReference type="EMBL" id="KIW15587.1"/>
    </source>
</evidence>
<gene>
    <name evidence="2" type="ORF">PV08_05635</name>
</gene>
<sequence>MATQVISAPPAHHLPQQFGYDSDMMSSYHQLESFPSAHGSYTSEHSRQPLLMVSPPNASSDIPFRRRSSHSPRSGLVAPVSHNRTPIRHNRGSVMNDRSHTRGDMIMSYAAEENTLYPSQSLPSTVGIRSQSGPSMAQMYGMSAYPMSPPLASFGHQGGYFGSQLQSNVGQPESGEFPLTQGEGEIQNFYTVGRTSSQGSAMSLPNAESPNAMYLTRTQGHQSLPSVGVTMQPFPPVPSTLESSPAESEIMPSRPKPQCWDHGCNGRQFSTFSNLLRHQREKSGSATKAICPHCGTEFTRTTARNGHMSGGKCKGKPTPGKS</sequence>
<organism evidence="2 3">
    <name type="scientific">Exophiala spinifera</name>
    <dbReference type="NCBI Taxonomy" id="91928"/>
    <lineage>
        <taxon>Eukaryota</taxon>
        <taxon>Fungi</taxon>
        <taxon>Dikarya</taxon>
        <taxon>Ascomycota</taxon>
        <taxon>Pezizomycotina</taxon>
        <taxon>Eurotiomycetes</taxon>
        <taxon>Chaetothyriomycetidae</taxon>
        <taxon>Chaetothyriales</taxon>
        <taxon>Herpotrichiellaceae</taxon>
        <taxon>Exophiala</taxon>
    </lineage>
</organism>
<feature type="region of interest" description="Disordered" evidence="1">
    <location>
        <begin position="302"/>
        <end position="322"/>
    </location>
</feature>
<evidence type="ECO:0000256" key="1">
    <source>
        <dbReference type="SAM" id="MobiDB-lite"/>
    </source>
</evidence>
<dbReference type="Gene3D" id="3.30.160.60">
    <property type="entry name" value="Classic Zinc Finger"/>
    <property type="match status" value="1"/>
</dbReference>
<dbReference type="GeneID" id="27332718"/>
<protein>
    <recommendedName>
        <fullName evidence="4">C2H2-type domain-containing protein</fullName>
    </recommendedName>
</protein>
<evidence type="ECO:0000313" key="3">
    <source>
        <dbReference type="Proteomes" id="UP000053328"/>
    </source>
</evidence>
<reference evidence="2 3" key="1">
    <citation type="submission" date="2015-01" db="EMBL/GenBank/DDBJ databases">
        <title>The Genome Sequence of Exophiala spinifera CBS89968.</title>
        <authorList>
            <consortium name="The Broad Institute Genomics Platform"/>
            <person name="Cuomo C."/>
            <person name="de Hoog S."/>
            <person name="Gorbushina A."/>
            <person name="Stielow B."/>
            <person name="Teixiera M."/>
            <person name="Abouelleil A."/>
            <person name="Chapman S.B."/>
            <person name="Priest M."/>
            <person name="Young S.K."/>
            <person name="Wortman J."/>
            <person name="Nusbaum C."/>
            <person name="Birren B."/>
        </authorList>
    </citation>
    <scope>NUCLEOTIDE SEQUENCE [LARGE SCALE GENOMIC DNA]</scope>
    <source>
        <strain evidence="2 3">CBS 89968</strain>
    </source>
</reference>
<accession>A0A0D1ZS27</accession>